<evidence type="ECO:0000256" key="1">
    <source>
        <dbReference type="SAM" id="MobiDB-lite"/>
    </source>
</evidence>
<dbReference type="GO" id="GO:0005741">
    <property type="term" value="C:mitochondrial outer membrane"/>
    <property type="evidence" value="ECO:0007669"/>
    <property type="project" value="InterPro"/>
</dbReference>
<feature type="compositionally biased region" description="Basic and acidic residues" evidence="1">
    <location>
        <begin position="1"/>
        <end position="20"/>
    </location>
</feature>
<dbReference type="AlphaFoldDB" id="G8YEY7"/>
<protein>
    <submittedName>
        <fullName evidence="2">Piso0_002402 protein</fullName>
    </submittedName>
</protein>
<dbReference type="EMBL" id="FO082051">
    <property type="protein sequence ID" value="CCE81736.1"/>
    <property type="molecule type" value="Genomic_DNA"/>
</dbReference>
<dbReference type="Proteomes" id="UP000005222">
    <property type="component" value="Chromosome I"/>
</dbReference>
<evidence type="ECO:0000313" key="3">
    <source>
        <dbReference type="Proteomes" id="UP000005222"/>
    </source>
</evidence>
<feature type="region of interest" description="Disordered" evidence="1">
    <location>
        <begin position="1"/>
        <end position="26"/>
    </location>
</feature>
<dbReference type="PANTHER" id="PTHR28241">
    <property type="entry name" value="MITOCHONDRIAL IMPORT PROTEIN 1"/>
    <property type="match status" value="1"/>
</dbReference>
<dbReference type="InParanoid" id="G8YEY7"/>
<dbReference type="PANTHER" id="PTHR28241:SF1">
    <property type="entry name" value="MITOCHONDRIAL IMPORT PROTEIN 1"/>
    <property type="match status" value="1"/>
</dbReference>
<dbReference type="FunCoup" id="G8YEY7">
    <property type="interactions" value="43"/>
</dbReference>
<evidence type="ECO:0000313" key="2">
    <source>
        <dbReference type="EMBL" id="CCE81736.1"/>
    </source>
</evidence>
<dbReference type="eggNOG" id="ENOG502SBHA">
    <property type="taxonomic scope" value="Eukaryota"/>
</dbReference>
<organism evidence="2 3">
    <name type="scientific">Pichia sorbitophila (strain ATCC MYA-4447 / BCRC 22081 / CBS 7064 / NBRC 10061 / NRRL Y-12695)</name>
    <name type="common">Hybrid yeast</name>
    <dbReference type="NCBI Taxonomy" id="559304"/>
    <lineage>
        <taxon>Eukaryota</taxon>
        <taxon>Fungi</taxon>
        <taxon>Dikarya</taxon>
        <taxon>Ascomycota</taxon>
        <taxon>Saccharomycotina</taxon>
        <taxon>Pichiomycetes</taxon>
        <taxon>Debaryomycetaceae</taxon>
        <taxon>Millerozyma</taxon>
    </lineage>
</organism>
<accession>G8YEY7</accession>
<dbReference type="OrthoDB" id="5529571at2759"/>
<keyword evidence="3" id="KW-1185">Reference proteome</keyword>
<reference evidence="2 3" key="1">
    <citation type="journal article" date="2012" name="G3 (Bethesda)">
        <title>Pichia sorbitophila, an interspecies yeast hybrid reveals early steps of genome resolution following polyploidization.</title>
        <authorList>
            <person name="Leh Louis V."/>
            <person name="Despons L."/>
            <person name="Friedrich A."/>
            <person name="Martin T."/>
            <person name="Durrens P."/>
            <person name="Casaregola S."/>
            <person name="Neuveglise C."/>
            <person name="Fairhead C."/>
            <person name="Marck C."/>
            <person name="Cruz J.A."/>
            <person name="Straub M.L."/>
            <person name="Kugler V."/>
            <person name="Sacerdot C."/>
            <person name="Uzunov Z."/>
            <person name="Thierry A."/>
            <person name="Weiss S."/>
            <person name="Bleykasten C."/>
            <person name="De Montigny J."/>
            <person name="Jacques N."/>
            <person name="Jung P."/>
            <person name="Lemaire M."/>
            <person name="Mallet S."/>
            <person name="Morel G."/>
            <person name="Richard G.F."/>
            <person name="Sarkar A."/>
            <person name="Savel G."/>
            <person name="Schacherer J."/>
            <person name="Seret M.L."/>
            <person name="Talla E."/>
            <person name="Samson G."/>
            <person name="Jubin C."/>
            <person name="Poulain J."/>
            <person name="Vacherie B."/>
            <person name="Barbe V."/>
            <person name="Pelletier E."/>
            <person name="Sherman D.J."/>
            <person name="Westhof E."/>
            <person name="Weissenbach J."/>
            <person name="Baret P.V."/>
            <person name="Wincker P."/>
            <person name="Gaillardin C."/>
            <person name="Dujon B."/>
            <person name="Souciet J.L."/>
        </authorList>
    </citation>
    <scope>NUCLEOTIDE SEQUENCE [LARGE SCALE GENOMIC DNA]</scope>
    <source>
        <strain evidence="3">ATCC MYA-4447 / BCRC 22081 / CBS 7064 / NBRC 10061 / NRRL Y-12695</strain>
    </source>
</reference>
<dbReference type="InterPro" id="IPR013262">
    <property type="entry name" value="OMP_MIM1/TOM13_mt"/>
</dbReference>
<gene>
    <name evidence="2" type="primary">Piso0_002402</name>
    <name evidence="2" type="ORF">GNLVRS01_PISO0I09402g</name>
</gene>
<dbReference type="Pfam" id="PF08219">
    <property type="entry name" value="TOM13"/>
    <property type="match status" value="1"/>
</dbReference>
<dbReference type="GO" id="GO:0070096">
    <property type="term" value="P:mitochondrial outer membrane translocase complex assembly"/>
    <property type="evidence" value="ECO:0007669"/>
    <property type="project" value="TreeGrafter"/>
</dbReference>
<dbReference type="HOGENOM" id="CLU_1768790_0_0_1"/>
<dbReference type="GO" id="GO:0045040">
    <property type="term" value="P:protein insertion into mitochondrial outer membrane"/>
    <property type="evidence" value="ECO:0007669"/>
    <property type="project" value="TreeGrafter"/>
</dbReference>
<name>G8YEY7_PICSO</name>
<proteinExistence type="predicted"/>
<sequence>MEEAQRREINAEEEKRKLLEESDNPASQQFAAEITDLLRGSFPQEEGFLLEQETFGGDVPKAEREEEDIIEDYDNSSASDGAEVYTISIWSILKKSAINLVLPFINGLMLGFGEILAHEIGFRYNWIGAKVQPPRRIENKKRRSAFL</sequence>
<dbReference type="STRING" id="559304.G8YEY7"/>